<dbReference type="EMBL" id="SLXB01000019">
    <property type="protein sequence ID" value="TCO89771.1"/>
    <property type="molecule type" value="Genomic_DNA"/>
</dbReference>
<dbReference type="Proteomes" id="UP000295600">
    <property type="component" value="Unassembled WGS sequence"/>
</dbReference>
<accession>A0A4R2LK30</accession>
<comment type="caution">
    <text evidence="1">The sequence shown here is derived from an EMBL/GenBank/DDBJ whole genome shotgun (WGS) entry which is preliminary data.</text>
</comment>
<reference evidence="1 2" key="1">
    <citation type="submission" date="2019-03" db="EMBL/GenBank/DDBJ databases">
        <title>Genomic Encyclopedia of Type Strains, Phase IV (KMG-IV): sequencing the most valuable type-strain genomes for metagenomic binning, comparative biology and taxonomic classification.</title>
        <authorList>
            <person name="Goeker M."/>
        </authorList>
    </citation>
    <scope>NUCLEOTIDE SEQUENCE [LARGE SCALE GENOMIC DNA]</scope>
    <source>
        <strain evidence="1 2">DSM 23917</strain>
    </source>
</reference>
<evidence type="ECO:0000313" key="1">
    <source>
        <dbReference type="EMBL" id="TCO89771.1"/>
    </source>
</evidence>
<sequence length="115" mass="13484">MHWFATPIQGWQLKGNQVQILNSPAAVSFIKCRRQFTLCHWKFLLPGRRLKQKQVRRPAMHTFIIAFEEKALSLMSRTNRPIISFTKLDSKKVNKLCQVYLMVSGRSDFARTFTL</sequence>
<name>A0A4R2LK30_9BACE</name>
<dbReference type="AlphaFoldDB" id="A0A4R2LK30"/>
<organism evidence="1 2">
    <name type="scientific">Prevotella heparinolytica</name>
    <dbReference type="NCBI Taxonomy" id="28113"/>
    <lineage>
        <taxon>Bacteria</taxon>
        <taxon>Pseudomonadati</taxon>
        <taxon>Bacteroidota</taxon>
        <taxon>Bacteroidia</taxon>
        <taxon>Bacteroidales</taxon>
        <taxon>Bacteroidaceae</taxon>
        <taxon>Bacteroides</taxon>
    </lineage>
</organism>
<gene>
    <name evidence="1" type="ORF">EV202_11955</name>
</gene>
<proteinExistence type="predicted"/>
<evidence type="ECO:0000313" key="2">
    <source>
        <dbReference type="Proteomes" id="UP000295600"/>
    </source>
</evidence>
<protein>
    <submittedName>
        <fullName evidence="1">Uncharacterized protein</fullName>
    </submittedName>
</protein>